<dbReference type="RefSeq" id="WP_044402449.1">
    <property type="nucleotide sequence ID" value="NZ_AP022213.1"/>
</dbReference>
<dbReference type="EMBL" id="AP022213">
    <property type="protein sequence ID" value="BBT14777.1"/>
    <property type="molecule type" value="Genomic_DNA"/>
</dbReference>
<dbReference type="Proteomes" id="UP000461288">
    <property type="component" value="Unassembled WGS sequence"/>
</dbReference>
<dbReference type="AlphaFoldDB" id="A0A1I0UPG7"/>
<feature type="chain" id="PRO_5043145502" evidence="1">
    <location>
        <begin position="23"/>
        <end position="83"/>
    </location>
</feature>
<dbReference type="Gene3D" id="2.30.140.50">
    <property type="entry name" value="Protein of unknown function DUF2790"/>
    <property type="match status" value="1"/>
</dbReference>
<proteinExistence type="predicted"/>
<keyword evidence="1" id="KW-0732">Signal</keyword>
<evidence type="ECO:0000313" key="4">
    <source>
        <dbReference type="Proteomes" id="UP000461288"/>
    </source>
</evidence>
<evidence type="ECO:0000256" key="1">
    <source>
        <dbReference type="SAM" id="SignalP"/>
    </source>
</evidence>
<dbReference type="Proteomes" id="UP000515591">
    <property type="component" value="Chromosome"/>
</dbReference>
<dbReference type="InterPro" id="IPR021245">
    <property type="entry name" value="DUF2790"/>
</dbReference>
<reference evidence="3 4" key="2">
    <citation type="submission" date="2019-12" db="EMBL/GenBank/DDBJ databases">
        <title>Draft genome sequence of Pseudomonas otitidis recovered from a chicken carcass.</title>
        <authorList>
            <person name="Vieira T.R."/>
            <person name="Oliviera E.F.C."/>
            <person name="Silva N.M.V."/>
            <person name="Sambrano G.E."/>
            <person name="Cibulski S.P."/>
            <person name="Cardoso M.R.I."/>
        </authorList>
    </citation>
    <scope>NUCLEOTIDE SEQUENCE [LARGE SCALE GENOMIC DNA]</scope>
    <source>
        <strain evidence="3 4">25_K</strain>
    </source>
</reference>
<name>A0A1I0UPG7_9GAMM</name>
<evidence type="ECO:0000313" key="3">
    <source>
        <dbReference type="EMBL" id="MWK56292.1"/>
    </source>
</evidence>
<accession>A0A1I0UPG7</accession>
<reference evidence="2 5" key="1">
    <citation type="submission" date="2019-12" db="EMBL/GenBank/DDBJ databases">
        <title>complete genome sequences of Pseudomonas otitidis str. WP8-S17-CRE-03 isolated from wastewater treatment plant effluent.</title>
        <authorList>
            <person name="Sekizuka T."/>
            <person name="Itokawa K."/>
            <person name="Yatsu K."/>
            <person name="Inamine Y."/>
            <person name="Kuroda M."/>
        </authorList>
    </citation>
    <scope>NUCLEOTIDE SEQUENCE [LARGE SCALE GENOMIC DNA]</scope>
    <source>
        <strain evidence="2 5">WP8-S17-CRE-03</strain>
    </source>
</reference>
<dbReference type="STRING" id="319939.SAMN05216263_119108"/>
<protein>
    <submittedName>
        <fullName evidence="3">DUF2790 domain-containing protein</fullName>
    </submittedName>
</protein>
<organism evidence="3 4">
    <name type="scientific">Metapseudomonas otitidis</name>
    <dbReference type="NCBI Taxonomy" id="319939"/>
    <lineage>
        <taxon>Bacteria</taxon>
        <taxon>Pseudomonadati</taxon>
        <taxon>Pseudomonadota</taxon>
        <taxon>Gammaproteobacteria</taxon>
        <taxon>Pseudomonadales</taxon>
        <taxon>Pseudomonadaceae</taxon>
        <taxon>Metapseudomonas</taxon>
    </lineage>
</organism>
<dbReference type="Pfam" id="PF10976">
    <property type="entry name" value="DUF2790"/>
    <property type="match status" value="1"/>
</dbReference>
<gene>
    <name evidence="3" type="ORF">GO594_09930</name>
    <name evidence="2" type="ORF">WP8S17C03_08260</name>
</gene>
<evidence type="ECO:0000313" key="5">
    <source>
        <dbReference type="Proteomes" id="UP000515591"/>
    </source>
</evidence>
<feature type="signal peptide" evidence="1">
    <location>
        <begin position="1"/>
        <end position="22"/>
    </location>
</feature>
<evidence type="ECO:0000313" key="2">
    <source>
        <dbReference type="EMBL" id="BBT14777.1"/>
    </source>
</evidence>
<dbReference type="EMBL" id="WTFN01000019">
    <property type="protein sequence ID" value="MWK56292.1"/>
    <property type="molecule type" value="Genomic_DNA"/>
</dbReference>
<sequence length="83" mass="8908">MRTQPTFLIGALLAGLATSALAAPPKPVPYTYGMDLDVAKVLSIEEPHPLTCQLVEATMTYLDTHGQTRAVTYTKQSDACLAE</sequence>